<comment type="pathway">
    <text evidence="2">Cofactor biosynthesis; thiamine diphosphate biosynthesis.</text>
</comment>
<dbReference type="PROSITE" id="PS51318">
    <property type="entry name" value="TAT"/>
    <property type="match status" value="1"/>
</dbReference>
<dbReference type="Gene3D" id="3.40.190.10">
    <property type="entry name" value="Periplasmic binding protein-like II"/>
    <property type="match status" value="2"/>
</dbReference>
<dbReference type="PANTHER" id="PTHR31528">
    <property type="entry name" value="4-AMINO-5-HYDROXYMETHYL-2-METHYLPYRIMIDINE PHOSPHATE SYNTHASE THI11-RELATED"/>
    <property type="match status" value="1"/>
</dbReference>
<dbReference type="InterPro" id="IPR006311">
    <property type="entry name" value="TAT_signal"/>
</dbReference>
<dbReference type="PANTHER" id="PTHR31528:SF1">
    <property type="entry name" value="4-AMINO-5-HYDROXYMETHYL-2-METHYLPYRIMIDINE PHOSPHATE SYNTHASE THI11-RELATED"/>
    <property type="match status" value="1"/>
</dbReference>
<keyword evidence="7" id="KW-0663">Pyridoxal phosphate</keyword>
<evidence type="ECO:0000256" key="6">
    <source>
        <dbReference type="ARBA" id="ARBA00022723"/>
    </source>
</evidence>
<keyword evidence="15" id="KW-1185">Reference proteome</keyword>
<sequence length="348" mass="37053">MPQFSLTRRTLICVATALATLGVAGTASAQETAIKFQLDWRFEGPSAFFLLPAAKGQFKAQKLNVTIDAGNGSGNAVNRVASGSYDMGFADLAALMEFHANNPTAPNKPVAVMMVYNNTPSAVFSLKKTGIKAPADLAGKKLGAPVFDAGRRAFPIFQKANGVGKVEWVSMDPPLRETMLAKGDVDAITGFYFTSLLNLEARGVKAEDINVMLYPSYGVKLYGNAIIASEEFIKKNPEAVKAFLVAFTEGAKAVLADPTAATAVVKERDGIINAAMEEKRLRLAIDSAVNTADARAETFGDISKPRLALMASQVADAFQTKSRVNPDAVWNGSFLPPAASRNILAVKK</sequence>
<comment type="caution">
    <text evidence="14">The sequence shown here is derived from an EMBL/GenBank/DDBJ whole genome shotgun (WGS) entry which is preliminary data.</text>
</comment>
<evidence type="ECO:0000256" key="8">
    <source>
        <dbReference type="ARBA" id="ARBA00022977"/>
    </source>
</evidence>
<dbReference type="EMBL" id="JBBUTI010000010">
    <property type="protein sequence ID" value="MEK8047577.1"/>
    <property type="molecule type" value="Genomic_DNA"/>
</dbReference>
<dbReference type="SUPFAM" id="SSF53850">
    <property type="entry name" value="Periplasmic binding protein-like II"/>
    <property type="match status" value="1"/>
</dbReference>
<gene>
    <name evidence="14" type="ORF">AACH00_14545</name>
</gene>
<evidence type="ECO:0000259" key="13">
    <source>
        <dbReference type="Pfam" id="PF09084"/>
    </source>
</evidence>
<protein>
    <recommendedName>
        <fullName evidence="10">Thiamine pyrimidine synthase</fullName>
    </recommendedName>
</protein>
<evidence type="ECO:0000256" key="1">
    <source>
        <dbReference type="ARBA" id="ARBA00003469"/>
    </source>
</evidence>
<evidence type="ECO:0000256" key="9">
    <source>
        <dbReference type="ARBA" id="ARBA00023004"/>
    </source>
</evidence>
<evidence type="ECO:0000256" key="5">
    <source>
        <dbReference type="ARBA" id="ARBA00022679"/>
    </source>
</evidence>
<dbReference type="InterPro" id="IPR015168">
    <property type="entry name" value="SsuA/THI5"/>
</dbReference>
<keyword evidence="9" id="KW-0408">Iron</keyword>
<comment type="similarity">
    <text evidence="3">Belongs to the NMT1/THI5 family.</text>
</comment>
<keyword evidence="5" id="KW-0808">Transferase</keyword>
<evidence type="ECO:0000256" key="7">
    <source>
        <dbReference type="ARBA" id="ARBA00022898"/>
    </source>
</evidence>
<dbReference type="Proteomes" id="UP001379945">
    <property type="component" value="Unassembled WGS sequence"/>
</dbReference>
<evidence type="ECO:0000256" key="2">
    <source>
        <dbReference type="ARBA" id="ARBA00004948"/>
    </source>
</evidence>
<reference evidence="14 15" key="1">
    <citation type="submission" date="2024-04" db="EMBL/GenBank/DDBJ databases">
        <title>Novel species of the genus Ideonella isolated from streams.</title>
        <authorList>
            <person name="Lu H."/>
        </authorList>
    </citation>
    <scope>NUCLEOTIDE SEQUENCE [LARGE SCALE GENOMIC DNA]</scope>
    <source>
        <strain evidence="14 15">LYT19W</strain>
    </source>
</reference>
<proteinExistence type="inferred from homology"/>
<evidence type="ECO:0000256" key="11">
    <source>
        <dbReference type="ARBA" id="ARBA00048179"/>
    </source>
</evidence>
<dbReference type="RefSeq" id="WP_341399885.1">
    <property type="nucleotide sequence ID" value="NZ_JBBUTI010000010.1"/>
</dbReference>
<keyword evidence="6" id="KW-0479">Metal-binding</keyword>
<accession>A0ABU9C6Q1</accession>
<feature type="chain" id="PRO_5046552801" description="Thiamine pyrimidine synthase" evidence="12">
    <location>
        <begin position="30"/>
        <end position="348"/>
    </location>
</feature>
<evidence type="ECO:0000313" key="15">
    <source>
        <dbReference type="Proteomes" id="UP001379945"/>
    </source>
</evidence>
<evidence type="ECO:0000313" key="14">
    <source>
        <dbReference type="EMBL" id="MEK8047577.1"/>
    </source>
</evidence>
<dbReference type="InterPro" id="IPR027939">
    <property type="entry name" value="NMT1/THI5"/>
</dbReference>
<feature type="signal peptide" evidence="12">
    <location>
        <begin position="1"/>
        <end position="29"/>
    </location>
</feature>
<organism evidence="14 15">
    <name type="scientific">Ideonella margarita</name>
    <dbReference type="NCBI Taxonomy" id="2984191"/>
    <lineage>
        <taxon>Bacteria</taxon>
        <taxon>Pseudomonadati</taxon>
        <taxon>Pseudomonadota</taxon>
        <taxon>Betaproteobacteria</taxon>
        <taxon>Burkholderiales</taxon>
        <taxon>Sphaerotilaceae</taxon>
        <taxon>Ideonella</taxon>
    </lineage>
</organism>
<comment type="subunit">
    <text evidence="4">Homodimer.</text>
</comment>
<keyword evidence="8" id="KW-0784">Thiamine biosynthesis</keyword>
<evidence type="ECO:0000256" key="10">
    <source>
        <dbReference type="ARBA" id="ARBA00033171"/>
    </source>
</evidence>
<evidence type="ECO:0000256" key="12">
    <source>
        <dbReference type="SAM" id="SignalP"/>
    </source>
</evidence>
<keyword evidence="12" id="KW-0732">Signal</keyword>
<dbReference type="Pfam" id="PF09084">
    <property type="entry name" value="NMT1"/>
    <property type="match status" value="1"/>
</dbReference>
<evidence type="ECO:0000256" key="4">
    <source>
        <dbReference type="ARBA" id="ARBA00011738"/>
    </source>
</evidence>
<comment type="catalytic activity">
    <reaction evidence="11">
        <text>N(6)-(pyridoxal phosphate)-L-lysyl-[4-amino-5-hydroxymethyl-2-methylpyrimidine phosphate synthase] + L-histidyl-[4-amino-5-hydroxymethyl-2-methylpyrimidine phosphate synthase] + 2 Fe(3+) + 4 H2O = L-lysyl-[4-amino-5-hydroxymethyl-2-methylpyrimidine phosphate synthase] + (2S)-2-amino-5-hydroxy-4-oxopentanoyl-[4-amino-5-hydroxymethyl-2-methylpyrimidine phosphate synthase] + 4-amino-2-methyl-5-(phosphooxymethyl)pyrimidine + 3-oxopropanoate + 2 Fe(2+) + 2 H(+)</text>
        <dbReference type="Rhea" id="RHEA:65756"/>
        <dbReference type="Rhea" id="RHEA-COMP:16892"/>
        <dbReference type="Rhea" id="RHEA-COMP:16893"/>
        <dbReference type="Rhea" id="RHEA-COMP:16894"/>
        <dbReference type="Rhea" id="RHEA-COMP:16895"/>
        <dbReference type="ChEBI" id="CHEBI:15377"/>
        <dbReference type="ChEBI" id="CHEBI:15378"/>
        <dbReference type="ChEBI" id="CHEBI:29033"/>
        <dbReference type="ChEBI" id="CHEBI:29034"/>
        <dbReference type="ChEBI" id="CHEBI:29969"/>
        <dbReference type="ChEBI" id="CHEBI:29979"/>
        <dbReference type="ChEBI" id="CHEBI:33190"/>
        <dbReference type="ChEBI" id="CHEBI:58354"/>
        <dbReference type="ChEBI" id="CHEBI:143915"/>
        <dbReference type="ChEBI" id="CHEBI:157692"/>
    </reaction>
    <physiologicalReaction direction="left-to-right" evidence="11">
        <dbReference type="Rhea" id="RHEA:65757"/>
    </physiologicalReaction>
</comment>
<evidence type="ECO:0000256" key="3">
    <source>
        <dbReference type="ARBA" id="ARBA00009406"/>
    </source>
</evidence>
<name>A0ABU9C6Q1_9BURK</name>
<comment type="function">
    <text evidence="1">Responsible for the formation of the pyrimidine heterocycle in the thiamine biosynthesis pathway. Catalyzes the formation of hydroxymethylpyrimidine phosphate (HMP-P) from histidine and pyridoxal phosphate (PLP). The protein uses PLP and the active site histidine to form HMP-P, generating an inactive enzyme. The enzyme can only undergo a single turnover, which suggests it is a suicide enzyme.</text>
</comment>
<feature type="domain" description="SsuA/THI5-like" evidence="13">
    <location>
        <begin position="48"/>
        <end position="261"/>
    </location>
</feature>